<gene>
    <name evidence="7" type="ORF">BJ684DRAFT_11989</name>
</gene>
<feature type="transmembrane region" description="Helical" evidence="6">
    <location>
        <begin position="175"/>
        <end position="194"/>
    </location>
</feature>
<feature type="transmembrane region" description="Helical" evidence="6">
    <location>
        <begin position="405"/>
        <end position="422"/>
    </location>
</feature>
<proteinExistence type="predicted"/>
<dbReference type="Pfam" id="PF05978">
    <property type="entry name" value="UNC-93"/>
    <property type="match status" value="1"/>
</dbReference>
<keyword evidence="2 6" id="KW-0812">Transmembrane</keyword>
<keyword evidence="8" id="KW-1185">Reference proteome</keyword>
<name>A0A4P9Y005_9FUNG</name>
<feature type="region of interest" description="Disordered" evidence="5">
    <location>
        <begin position="436"/>
        <end position="455"/>
    </location>
</feature>
<feature type="transmembrane region" description="Helical" evidence="6">
    <location>
        <begin position="267"/>
        <end position="284"/>
    </location>
</feature>
<keyword evidence="3 6" id="KW-1133">Transmembrane helix</keyword>
<dbReference type="PANTHER" id="PTHR23294:SF59">
    <property type="entry name" value="UNC93-LIKE PROTEIN C922.05C"/>
    <property type="match status" value="1"/>
</dbReference>
<dbReference type="EMBL" id="KZ988483">
    <property type="protein sequence ID" value="RKP12098.1"/>
    <property type="molecule type" value="Genomic_DNA"/>
</dbReference>
<organism evidence="7 8">
    <name type="scientific">Piptocephalis cylindrospora</name>
    <dbReference type="NCBI Taxonomy" id="1907219"/>
    <lineage>
        <taxon>Eukaryota</taxon>
        <taxon>Fungi</taxon>
        <taxon>Fungi incertae sedis</taxon>
        <taxon>Zoopagomycota</taxon>
        <taxon>Zoopagomycotina</taxon>
        <taxon>Zoopagomycetes</taxon>
        <taxon>Zoopagales</taxon>
        <taxon>Piptocephalidaceae</taxon>
        <taxon>Piptocephalis</taxon>
    </lineage>
</organism>
<dbReference type="SUPFAM" id="SSF103473">
    <property type="entry name" value="MFS general substrate transporter"/>
    <property type="match status" value="1"/>
</dbReference>
<evidence type="ECO:0000256" key="3">
    <source>
        <dbReference type="ARBA" id="ARBA00022989"/>
    </source>
</evidence>
<reference evidence="8" key="1">
    <citation type="journal article" date="2018" name="Nat. Microbiol.">
        <title>Leveraging single-cell genomics to expand the fungal tree of life.</title>
        <authorList>
            <person name="Ahrendt S.R."/>
            <person name="Quandt C.A."/>
            <person name="Ciobanu D."/>
            <person name="Clum A."/>
            <person name="Salamov A."/>
            <person name="Andreopoulos B."/>
            <person name="Cheng J.F."/>
            <person name="Woyke T."/>
            <person name="Pelin A."/>
            <person name="Henrissat B."/>
            <person name="Reynolds N.K."/>
            <person name="Benny G.L."/>
            <person name="Smith M.E."/>
            <person name="James T.Y."/>
            <person name="Grigoriev I.V."/>
        </authorList>
    </citation>
    <scope>NUCLEOTIDE SEQUENCE [LARGE SCALE GENOMIC DNA]</scope>
</reference>
<accession>A0A4P9Y005</accession>
<protein>
    <submittedName>
        <fullName evidence="7">Major facilitator superfamily domain-containing protein</fullName>
    </submittedName>
</protein>
<feature type="transmembrane region" description="Helical" evidence="6">
    <location>
        <begin position="341"/>
        <end position="360"/>
    </location>
</feature>
<feature type="transmembrane region" description="Helical" evidence="6">
    <location>
        <begin position="71"/>
        <end position="90"/>
    </location>
</feature>
<feature type="transmembrane region" description="Helical" evidence="6">
    <location>
        <begin position="230"/>
        <end position="247"/>
    </location>
</feature>
<comment type="subcellular location">
    <subcellularLocation>
        <location evidence="1">Membrane</location>
        <topology evidence="1">Multi-pass membrane protein</topology>
    </subcellularLocation>
</comment>
<evidence type="ECO:0000256" key="1">
    <source>
        <dbReference type="ARBA" id="ARBA00004141"/>
    </source>
</evidence>
<evidence type="ECO:0000256" key="2">
    <source>
        <dbReference type="ARBA" id="ARBA00022692"/>
    </source>
</evidence>
<dbReference type="InterPro" id="IPR051617">
    <property type="entry name" value="UNC-93-like_regulator"/>
</dbReference>
<dbReference type="Proteomes" id="UP000267251">
    <property type="component" value="Unassembled WGS sequence"/>
</dbReference>
<evidence type="ECO:0000256" key="5">
    <source>
        <dbReference type="SAM" id="MobiDB-lite"/>
    </source>
</evidence>
<evidence type="ECO:0000256" key="4">
    <source>
        <dbReference type="ARBA" id="ARBA00023136"/>
    </source>
</evidence>
<dbReference type="AlphaFoldDB" id="A0A4P9Y005"/>
<feature type="transmembrane region" description="Helical" evidence="6">
    <location>
        <begin position="133"/>
        <end position="155"/>
    </location>
</feature>
<evidence type="ECO:0000256" key="6">
    <source>
        <dbReference type="SAM" id="Phobius"/>
    </source>
</evidence>
<dbReference type="InterPro" id="IPR010291">
    <property type="entry name" value="Ion_channel_UNC-93"/>
</dbReference>
<dbReference type="OrthoDB" id="196103at2759"/>
<dbReference type="InterPro" id="IPR036259">
    <property type="entry name" value="MFS_trans_sf"/>
</dbReference>
<feature type="transmembrane region" description="Helical" evidence="6">
    <location>
        <begin position="296"/>
        <end position="321"/>
    </location>
</feature>
<feature type="transmembrane region" description="Helical" evidence="6">
    <location>
        <begin position="40"/>
        <end position="59"/>
    </location>
</feature>
<dbReference type="Gene3D" id="1.20.1250.20">
    <property type="entry name" value="MFS general substrate transporter like domains"/>
    <property type="match status" value="1"/>
</dbReference>
<dbReference type="PANTHER" id="PTHR23294">
    <property type="entry name" value="ET TRANSLATION PRODUCT-RELATED"/>
    <property type="match status" value="1"/>
</dbReference>
<feature type="transmembrane region" description="Helical" evidence="6">
    <location>
        <begin position="372"/>
        <end position="393"/>
    </location>
</feature>
<feature type="transmembrane region" description="Helical" evidence="6">
    <location>
        <begin position="7"/>
        <end position="28"/>
    </location>
</feature>
<evidence type="ECO:0000313" key="7">
    <source>
        <dbReference type="EMBL" id="RKP12098.1"/>
    </source>
</evidence>
<dbReference type="GO" id="GO:0016020">
    <property type="term" value="C:membrane"/>
    <property type="evidence" value="ECO:0007669"/>
    <property type="project" value="UniProtKB-SubCell"/>
</dbReference>
<feature type="transmembrane region" description="Helical" evidence="6">
    <location>
        <begin position="96"/>
        <end position="121"/>
    </location>
</feature>
<evidence type="ECO:0000313" key="8">
    <source>
        <dbReference type="Proteomes" id="UP000267251"/>
    </source>
</evidence>
<sequence length="455" mass="49568">MSFYRSSLVQIIILGFLCFCCPGMFNALNGMGGGGKINDSTASIANTALYACFAIFGLMSGAVHNILGPRLSLLFGGLCYTIYVGSFLAYNHTETPAFNIAAGALLGIGAALLWTAQGAIMMAYPTERQKGRFIAIFWIIFNLGGVMGGFIPFALNFHTGIGEGAPATSGVSDATYIAFMTVMTFGALLSLLLLPPQLVSREDGSPVIIKQAPAWQHEAHRVLALFRDPTMLLLLPIFLSSNWFYSYQFNGVNGFVFNLRTRGLNNVIYWGAQMVGATILGRFLDTPNLRRAVRATYSLIAIALLFTAVWAGGLVFQLRYSRHDQPFNWDFTQSSRVSGPIILYSLYGLLDAALQTWCYWVMGASTNDTGRLALYAGFYKGIQSAGGALSWGIDWVGVDYPIQLIISWALFTLALPSAYLVAKRLTDTNITEGESNQATTTSTLSTSEKSKDFYT</sequence>
<keyword evidence="4 6" id="KW-0472">Membrane</keyword>